<sequence length="632" mass="72557">MSIGLHKKDNLKYCISKTSTQSFGLFLLIILSGDIQQNPGPIRYPCAICSKPEVKNHQGLQCDECDTWVHAKCDGLTKEDYKKYQNIHSLVFQCPQCRLLTFTDSFFMNESSTVSTSNSFETVSDSEEFQTKFQNSYRKDRKLGEGGVFIAVDNNYITTEILTGSDCETAWCKINTQGRQHLYIGTFYRQSCSDIEKLEELEKSINCIMNTSQTLPNVILGGDFNLPHINWQTNTVNTNPQYGKALNEKLIEISNNNDMNQMVIEPTRGQNTIDLLMTTNPGLTVTKSTPSSKGSAKENSENAENENKKKPAKIQLPEHPPPAQINKLNFTGPPTIKKDKRQNSSRFNVTKNRELQKLPLLKDSTPAEREDLFIQKIRQCCVLFDFVIDPLSDLKWKEVKRAALNEMVEFVSHNRGVITEPIYPEAIHMFSVNLFRTLPPSSNPHGAEFDPEEDEPALEASWPHLQLVYEFFLRFLESPDFQPNTGKKYIDQRFVLQLLELFDFEDPRERDFLKTLLHRIYGKFLGLRAYIRKQINNIFYSFIYETEHHNGIAELLEILGSIINGFALPLKEEHKVFLLKVLLPLHKVKSLSVYHPQLAYCVVQFLEKDPSLTEPVIMGLLKFWPKVHSPKE</sequence>
<dbReference type="Gene3D" id="1.25.10.10">
    <property type="entry name" value="Leucine-rich Repeat Variant"/>
    <property type="match status" value="1"/>
</dbReference>
<protein>
    <submittedName>
        <fullName evidence="8">Serine/threonine-protein phosphatase 2A regulatory subunit B</fullName>
    </submittedName>
</protein>
<keyword evidence="4" id="KW-0862">Zinc</keyword>
<evidence type="ECO:0000259" key="7">
    <source>
        <dbReference type="PROSITE" id="PS50016"/>
    </source>
</evidence>
<evidence type="ECO:0000256" key="4">
    <source>
        <dbReference type="ARBA" id="ARBA00022833"/>
    </source>
</evidence>
<keyword evidence="3 5" id="KW-0863">Zinc-finger</keyword>
<dbReference type="GO" id="GO:0005634">
    <property type="term" value="C:nucleus"/>
    <property type="evidence" value="ECO:0007669"/>
    <property type="project" value="TreeGrafter"/>
</dbReference>
<feature type="compositionally biased region" description="Basic and acidic residues" evidence="6">
    <location>
        <begin position="295"/>
        <end position="309"/>
    </location>
</feature>
<evidence type="ECO:0000313" key="8">
    <source>
        <dbReference type="EMBL" id="VDI39283.1"/>
    </source>
</evidence>
<dbReference type="GO" id="GO:0005829">
    <property type="term" value="C:cytosol"/>
    <property type="evidence" value="ECO:0007669"/>
    <property type="project" value="TreeGrafter"/>
</dbReference>
<proteinExistence type="inferred from homology"/>
<dbReference type="SUPFAM" id="SSF57903">
    <property type="entry name" value="FYVE/PHD zinc finger"/>
    <property type="match status" value="1"/>
</dbReference>
<feature type="region of interest" description="Disordered" evidence="6">
    <location>
        <begin position="281"/>
        <end position="351"/>
    </location>
</feature>
<name>A0A8B6EUJ4_MYTGA</name>
<evidence type="ECO:0000256" key="3">
    <source>
        <dbReference type="ARBA" id="ARBA00022771"/>
    </source>
</evidence>
<dbReference type="InterPro" id="IPR011989">
    <property type="entry name" value="ARM-like"/>
</dbReference>
<dbReference type="Gene3D" id="3.30.40.10">
    <property type="entry name" value="Zinc/RING finger domain, C3HC4 (zinc finger)"/>
    <property type="match status" value="1"/>
</dbReference>
<dbReference type="SUPFAM" id="SSF48371">
    <property type="entry name" value="ARM repeat"/>
    <property type="match status" value="1"/>
</dbReference>
<feature type="non-terminal residue" evidence="8">
    <location>
        <position position="1"/>
    </location>
</feature>
<keyword evidence="2" id="KW-0479">Metal-binding</keyword>
<dbReference type="OrthoDB" id="10264446at2759"/>
<dbReference type="Pfam" id="PF14529">
    <property type="entry name" value="Exo_endo_phos_2"/>
    <property type="match status" value="1"/>
</dbReference>
<dbReference type="InterPro" id="IPR002554">
    <property type="entry name" value="PP2A_B56"/>
</dbReference>
<dbReference type="GO" id="GO:0008270">
    <property type="term" value="F:zinc ion binding"/>
    <property type="evidence" value="ECO:0007669"/>
    <property type="project" value="UniProtKB-KW"/>
</dbReference>
<dbReference type="InterPro" id="IPR016024">
    <property type="entry name" value="ARM-type_fold"/>
</dbReference>
<dbReference type="GO" id="GO:0072542">
    <property type="term" value="F:protein phosphatase activator activity"/>
    <property type="evidence" value="ECO:0007669"/>
    <property type="project" value="TreeGrafter"/>
</dbReference>
<accession>A0A8B6EUJ4</accession>
<dbReference type="SUPFAM" id="SSF56219">
    <property type="entry name" value="DNase I-like"/>
    <property type="match status" value="1"/>
</dbReference>
<dbReference type="PANTHER" id="PTHR10257:SF3">
    <property type="entry name" value="SERINE_THREONINE-PROTEIN PHOSPHATASE 2A 56 KDA REGULATORY SUBUNIT GAMMA ISOFORM"/>
    <property type="match status" value="1"/>
</dbReference>
<evidence type="ECO:0000313" key="9">
    <source>
        <dbReference type="Proteomes" id="UP000596742"/>
    </source>
</evidence>
<dbReference type="Proteomes" id="UP000596742">
    <property type="component" value="Unassembled WGS sequence"/>
</dbReference>
<comment type="similarity">
    <text evidence="1">Belongs to the phosphatase 2A regulatory subunit B56 family.</text>
</comment>
<dbReference type="Gene3D" id="3.60.10.10">
    <property type="entry name" value="Endonuclease/exonuclease/phosphatase"/>
    <property type="match status" value="1"/>
</dbReference>
<dbReference type="PANTHER" id="PTHR10257">
    <property type="entry name" value="SERINE/THREONINE PROTEIN PHOSPHATASE 2A PP2A REGULATORY SUBUNIT B"/>
    <property type="match status" value="1"/>
</dbReference>
<feature type="domain" description="PHD-type" evidence="7">
    <location>
        <begin position="43"/>
        <end position="100"/>
    </location>
</feature>
<comment type="caution">
    <text evidence="8">The sequence shown here is derived from an EMBL/GenBank/DDBJ whole genome shotgun (WGS) entry which is preliminary data.</text>
</comment>
<gene>
    <name evidence="8" type="ORF">MGAL_10B068260</name>
</gene>
<dbReference type="FunFam" id="1.25.10.10:FF:000353">
    <property type="entry name" value="Serine/threonine-protein phosphatase 2A 56 kDa regulatory subunit"/>
    <property type="match status" value="1"/>
</dbReference>
<dbReference type="InterPro" id="IPR011011">
    <property type="entry name" value="Znf_FYVE_PHD"/>
</dbReference>
<dbReference type="InterPro" id="IPR001965">
    <property type="entry name" value="Znf_PHD"/>
</dbReference>
<evidence type="ECO:0000256" key="2">
    <source>
        <dbReference type="ARBA" id="ARBA00022723"/>
    </source>
</evidence>
<reference evidence="8" key="1">
    <citation type="submission" date="2018-11" db="EMBL/GenBank/DDBJ databases">
        <authorList>
            <person name="Alioto T."/>
            <person name="Alioto T."/>
        </authorList>
    </citation>
    <scope>NUCLEOTIDE SEQUENCE</scope>
</reference>
<dbReference type="PROSITE" id="PS50016">
    <property type="entry name" value="ZF_PHD_2"/>
    <property type="match status" value="1"/>
</dbReference>
<dbReference type="AlphaFoldDB" id="A0A8B6EUJ4"/>
<feature type="compositionally biased region" description="Polar residues" evidence="6">
    <location>
        <begin position="281"/>
        <end position="294"/>
    </location>
</feature>
<dbReference type="InterPro" id="IPR013083">
    <property type="entry name" value="Znf_RING/FYVE/PHD"/>
</dbReference>
<dbReference type="GO" id="GO:0003824">
    <property type="term" value="F:catalytic activity"/>
    <property type="evidence" value="ECO:0007669"/>
    <property type="project" value="InterPro"/>
</dbReference>
<keyword evidence="9" id="KW-1185">Reference proteome</keyword>
<dbReference type="GO" id="GO:0000159">
    <property type="term" value="C:protein phosphatase type 2A complex"/>
    <property type="evidence" value="ECO:0007669"/>
    <property type="project" value="InterPro"/>
</dbReference>
<dbReference type="Pfam" id="PF00628">
    <property type="entry name" value="PHD"/>
    <property type="match status" value="1"/>
</dbReference>
<evidence type="ECO:0000256" key="6">
    <source>
        <dbReference type="SAM" id="MobiDB-lite"/>
    </source>
</evidence>
<organism evidence="8 9">
    <name type="scientific">Mytilus galloprovincialis</name>
    <name type="common">Mediterranean mussel</name>
    <dbReference type="NCBI Taxonomy" id="29158"/>
    <lineage>
        <taxon>Eukaryota</taxon>
        <taxon>Metazoa</taxon>
        <taxon>Spiralia</taxon>
        <taxon>Lophotrochozoa</taxon>
        <taxon>Mollusca</taxon>
        <taxon>Bivalvia</taxon>
        <taxon>Autobranchia</taxon>
        <taxon>Pteriomorphia</taxon>
        <taxon>Mytilida</taxon>
        <taxon>Mytiloidea</taxon>
        <taxon>Mytilidae</taxon>
        <taxon>Mytilinae</taxon>
        <taxon>Mytilus</taxon>
    </lineage>
</organism>
<dbReference type="GO" id="GO:0007165">
    <property type="term" value="P:signal transduction"/>
    <property type="evidence" value="ECO:0007669"/>
    <property type="project" value="InterPro"/>
</dbReference>
<dbReference type="SMART" id="SM00249">
    <property type="entry name" value="PHD"/>
    <property type="match status" value="1"/>
</dbReference>
<dbReference type="InterPro" id="IPR005135">
    <property type="entry name" value="Endo/exonuclease/phosphatase"/>
</dbReference>
<dbReference type="InterPro" id="IPR036691">
    <property type="entry name" value="Endo/exonu/phosph_ase_sf"/>
</dbReference>
<dbReference type="InterPro" id="IPR019786">
    <property type="entry name" value="Zinc_finger_PHD-type_CS"/>
</dbReference>
<evidence type="ECO:0000256" key="5">
    <source>
        <dbReference type="PROSITE-ProRule" id="PRU00146"/>
    </source>
</evidence>
<dbReference type="Pfam" id="PF01603">
    <property type="entry name" value="B56"/>
    <property type="match status" value="1"/>
</dbReference>
<dbReference type="PROSITE" id="PS01359">
    <property type="entry name" value="ZF_PHD_1"/>
    <property type="match status" value="1"/>
</dbReference>
<dbReference type="EMBL" id="UYJE01005669">
    <property type="protein sequence ID" value="VDI39283.1"/>
    <property type="molecule type" value="Genomic_DNA"/>
</dbReference>
<evidence type="ECO:0000256" key="1">
    <source>
        <dbReference type="ARBA" id="ARBA00009745"/>
    </source>
</evidence>
<dbReference type="InterPro" id="IPR019787">
    <property type="entry name" value="Znf_PHD-finger"/>
</dbReference>